<dbReference type="EMBL" id="LAZR01002313">
    <property type="protein sequence ID" value="KKN31623.1"/>
    <property type="molecule type" value="Genomic_DNA"/>
</dbReference>
<name>A0A0F9SR16_9ZZZZ</name>
<gene>
    <name evidence="1" type="ORF">LCGC14_0822020</name>
</gene>
<organism evidence="1">
    <name type="scientific">marine sediment metagenome</name>
    <dbReference type="NCBI Taxonomy" id="412755"/>
    <lineage>
        <taxon>unclassified sequences</taxon>
        <taxon>metagenomes</taxon>
        <taxon>ecological metagenomes</taxon>
    </lineage>
</organism>
<protein>
    <submittedName>
        <fullName evidence="1">Uncharacterized protein</fullName>
    </submittedName>
</protein>
<dbReference type="AlphaFoldDB" id="A0A0F9SR16"/>
<evidence type="ECO:0000313" key="1">
    <source>
        <dbReference type="EMBL" id="KKN31623.1"/>
    </source>
</evidence>
<reference evidence="1" key="1">
    <citation type="journal article" date="2015" name="Nature">
        <title>Complex archaea that bridge the gap between prokaryotes and eukaryotes.</title>
        <authorList>
            <person name="Spang A."/>
            <person name="Saw J.H."/>
            <person name="Jorgensen S.L."/>
            <person name="Zaremba-Niedzwiedzka K."/>
            <person name="Martijn J."/>
            <person name="Lind A.E."/>
            <person name="van Eijk R."/>
            <person name="Schleper C."/>
            <person name="Guy L."/>
            <person name="Ettema T.J."/>
        </authorList>
    </citation>
    <scope>NUCLEOTIDE SEQUENCE</scope>
</reference>
<comment type="caution">
    <text evidence="1">The sequence shown here is derived from an EMBL/GenBank/DDBJ whole genome shotgun (WGS) entry which is preliminary data.</text>
</comment>
<proteinExistence type="predicted"/>
<accession>A0A0F9SR16</accession>
<sequence length="118" mass="13901">MIEFCPKCGNMLRKKPCLCGYIDETDNNNVPLGHIWDPPTSNIIYCKITTTPIEKIRLMLNKRVVPDKLKEVREKVKKHLYSCLNCVYYHEDKFHCKIKNKFLTKDSICKSFEPFSDN</sequence>